<evidence type="ECO:0000313" key="1">
    <source>
        <dbReference type="EMBL" id="GGO48139.1"/>
    </source>
</evidence>
<proteinExistence type="predicted"/>
<name>A0ABQ2M7W8_9ACTN</name>
<keyword evidence="2" id="KW-1185">Reference proteome</keyword>
<gene>
    <name evidence="1" type="ORF">GCM10012286_43050</name>
</gene>
<evidence type="ECO:0008006" key="3">
    <source>
        <dbReference type="Google" id="ProtNLM"/>
    </source>
</evidence>
<dbReference type="CDD" id="cd00688">
    <property type="entry name" value="ISOPREN_C2_like"/>
    <property type="match status" value="1"/>
</dbReference>
<dbReference type="RefSeq" id="WP_229697125.1">
    <property type="nucleotide sequence ID" value="NZ_BMNG01000009.1"/>
</dbReference>
<sequence>MTPSPAATSSPVANSALAARSARAARRTRRALVVAPVALGALVLTALPASATATPGQIATSKTNGASYLRSLQGADGSYAGAGLSNEWAFSAFAAAGTAAVDVTPGGDTSKNARTVYRNHLAAPGWPGTSPVVTDYERGIINAYSAGIDPARVSAGRNLIADTYAHWQNSAPGYWGSPSNFNGTVFALLSLGGAKTQAGAQRVPQALLDKSVATVRANQHTDGGWDFAKAEGDPAQLAKPGDIDMTGAAMASLCVSGVPATDPAITKAKAFLKSKLINNTGAFNAMFGPNTDSNGWAVSGLNACGINPQTGDFLTRAGKTPVDFLIAQQFKPGGGFKYLPTDTTPSAYASIDGLRAVAGGGFAAAPPTPVTAGAPRWVATSGFTPGTQAGLALTVDDGTSLKVCSVTFTPTAATTTLGAVLDAAGTSAAPAGCVTSVTPGSGTGTITSLNGKANSGGSTWKAAVDGGSAGAAARNKVINLGDTIALRYGS</sequence>
<dbReference type="SUPFAM" id="SSF48239">
    <property type="entry name" value="Terpenoid cyclases/Protein prenyltransferases"/>
    <property type="match status" value="1"/>
</dbReference>
<dbReference type="EMBL" id="BMNG01000009">
    <property type="protein sequence ID" value="GGO48139.1"/>
    <property type="molecule type" value="Genomic_DNA"/>
</dbReference>
<dbReference type="Proteomes" id="UP000656881">
    <property type="component" value="Unassembled WGS sequence"/>
</dbReference>
<dbReference type="InterPro" id="IPR008930">
    <property type="entry name" value="Terpenoid_cyclase/PrenylTrfase"/>
</dbReference>
<evidence type="ECO:0000313" key="2">
    <source>
        <dbReference type="Proteomes" id="UP000656881"/>
    </source>
</evidence>
<dbReference type="Gene3D" id="1.50.10.20">
    <property type="match status" value="1"/>
</dbReference>
<comment type="caution">
    <text evidence="1">The sequence shown here is derived from an EMBL/GenBank/DDBJ whole genome shotgun (WGS) entry which is preliminary data.</text>
</comment>
<reference evidence="2" key="1">
    <citation type="journal article" date="2019" name="Int. J. Syst. Evol. Microbiol.">
        <title>The Global Catalogue of Microorganisms (GCM) 10K type strain sequencing project: providing services to taxonomists for standard genome sequencing and annotation.</title>
        <authorList>
            <consortium name="The Broad Institute Genomics Platform"/>
            <consortium name="The Broad Institute Genome Sequencing Center for Infectious Disease"/>
            <person name="Wu L."/>
            <person name="Ma J."/>
        </authorList>
    </citation>
    <scope>NUCLEOTIDE SEQUENCE [LARGE SCALE GENOMIC DNA]</scope>
    <source>
        <strain evidence="2">CGMCC 4.7349</strain>
    </source>
</reference>
<protein>
    <recommendedName>
        <fullName evidence="3">Terpene cyclase/mutase family protein</fullName>
    </recommendedName>
</protein>
<accession>A0ABQ2M7W8</accession>
<organism evidence="1 2">
    <name type="scientific">Streptomyces lasiicapitis</name>
    <dbReference type="NCBI Taxonomy" id="1923961"/>
    <lineage>
        <taxon>Bacteria</taxon>
        <taxon>Bacillati</taxon>
        <taxon>Actinomycetota</taxon>
        <taxon>Actinomycetes</taxon>
        <taxon>Kitasatosporales</taxon>
        <taxon>Streptomycetaceae</taxon>
        <taxon>Streptomyces</taxon>
    </lineage>
</organism>